<keyword evidence="1" id="KW-0328">Glycosyltransferase</keyword>
<comment type="caution">
    <text evidence="3">The sequence shown here is derived from an EMBL/GenBank/DDBJ whole genome shotgun (WGS) entry which is preliminary data.</text>
</comment>
<evidence type="ECO:0000313" key="3">
    <source>
        <dbReference type="EMBL" id="OAI11077.1"/>
    </source>
</evidence>
<protein>
    <submittedName>
        <fullName evidence="3">Glycosyl transferase</fullName>
    </submittedName>
</protein>
<reference evidence="3 4" key="1">
    <citation type="submission" date="2016-03" db="EMBL/GenBank/DDBJ databases">
        <authorList>
            <person name="Ploux O."/>
        </authorList>
    </citation>
    <scope>NUCLEOTIDE SEQUENCE [LARGE SCALE GENOMIC DNA]</scope>
    <source>
        <strain evidence="3 4">R-45378</strain>
    </source>
</reference>
<dbReference type="GO" id="GO:0008713">
    <property type="term" value="F:ADP-heptose-lipopolysaccharide heptosyltransferase activity"/>
    <property type="evidence" value="ECO:0007669"/>
    <property type="project" value="TreeGrafter"/>
</dbReference>
<dbReference type="Gene3D" id="3.40.50.2000">
    <property type="entry name" value="Glycogen Phosphorylase B"/>
    <property type="match status" value="2"/>
</dbReference>
<dbReference type="PANTHER" id="PTHR30160:SF1">
    <property type="entry name" value="LIPOPOLYSACCHARIDE 1,2-N-ACETYLGLUCOSAMINETRANSFERASE-RELATED"/>
    <property type="match status" value="1"/>
</dbReference>
<organism evidence="3 4">
    <name type="scientific">Methylomonas koyamae</name>
    <dbReference type="NCBI Taxonomy" id="702114"/>
    <lineage>
        <taxon>Bacteria</taxon>
        <taxon>Pseudomonadati</taxon>
        <taxon>Pseudomonadota</taxon>
        <taxon>Gammaproteobacteria</taxon>
        <taxon>Methylococcales</taxon>
        <taxon>Methylococcaceae</taxon>
        <taxon>Methylomonas</taxon>
    </lineage>
</organism>
<keyword evidence="2 3" id="KW-0808">Transferase</keyword>
<dbReference type="GO" id="GO:0009244">
    <property type="term" value="P:lipopolysaccharide core region biosynthetic process"/>
    <property type="evidence" value="ECO:0007669"/>
    <property type="project" value="TreeGrafter"/>
</dbReference>
<dbReference type="Pfam" id="PF01075">
    <property type="entry name" value="Glyco_transf_9"/>
    <property type="match status" value="1"/>
</dbReference>
<evidence type="ECO:0000256" key="1">
    <source>
        <dbReference type="ARBA" id="ARBA00022676"/>
    </source>
</evidence>
<evidence type="ECO:0000313" key="4">
    <source>
        <dbReference type="Proteomes" id="UP000077857"/>
    </source>
</evidence>
<evidence type="ECO:0000256" key="2">
    <source>
        <dbReference type="ARBA" id="ARBA00022679"/>
    </source>
</evidence>
<dbReference type="GO" id="GO:0005829">
    <property type="term" value="C:cytosol"/>
    <property type="evidence" value="ECO:0007669"/>
    <property type="project" value="TreeGrafter"/>
</dbReference>
<dbReference type="PANTHER" id="PTHR30160">
    <property type="entry name" value="TETRAACYLDISACCHARIDE 4'-KINASE-RELATED"/>
    <property type="match status" value="1"/>
</dbReference>
<dbReference type="OrthoDB" id="9781892at2"/>
<accession>A0A177MZD7</accession>
<dbReference type="CDD" id="cd03789">
    <property type="entry name" value="GT9_LPS_heptosyltransferase"/>
    <property type="match status" value="1"/>
</dbReference>
<dbReference type="InterPro" id="IPR002201">
    <property type="entry name" value="Glyco_trans_9"/>
</dbReference>
<proteinExistence type="predicted"/>
<dbReference type="EMBL" id="LUUJ01000125">
    <property type="protein sequence ID" value="OAI11077.1"/>
    <property type="molecule type" value="Genomic_DNA"/>
</dbReference>
<dbReference type="Proteomes" id="UP000077857">
    <property type="component" value="Unassembled WGS sequence"/>
</dbReference>
<dbReference type="SUPFAM" id="SSF53756">
    <property type="entry name" value="UDP-Glycosyltransferase/glycogen phosphorylase"/>
    <property type="match status" value="1"/>
</dbReference>
<sequence>MPINQRSMQNQKPLNIHPKRILVITLRYLGDTLLVTPLISSLKQAYADAEIDVLLPAANAGMLEGNPDIRKLIPLPSKPSLGQFLKLLFGICRSYDLAISTQAGDRPTLIARTAGKTAIGFVPDDPGKAWWKNRLLDRSLVFGVDYDHAVLENLRFCDVLNIEPCYRLKPPQCAEPPAQMPANPYVVLHIMPQWRYKQWHRDGWLDVMAYLNRSGYQLVLTGSGQPAELEGLRDLERQLAFPVTNMAGQLSLAQLAALIGQAALFIGPDTGITHLAAATGTETIALYGPTDPKKWAPWPCRYVGRTSPFASVGSKRIGNVYLLQGFSDRNCVPCQLEGCDRHRNSHSECLDRLPASLVIETIAEVLRQG</sequence>
<dbReference type="InterPro" id="IPR051199">
    <property type="entry name" value="LPS_LOS_Heptosyltrfase"/>
</dbReference>
<name>A0A177MZD7_9GAMM</name>
<dbReference type="AlphaFoldDB" id="A0A177MZD7"/>
<gene>
    <name evidence="3" type="ORF">A1507_20910</name>
</gene>